<evidence type="ECO:0000313" key="1">
    <source>
        <dbReference type="EMBL" id="ADH03266.1"/>
    </source>
</evidence>
<proteinExistence type="predicted"/>
<dbReference type="Proteomes" id="UP000005445">
    <property type="component" value="Segment"/>
</dbReference>
<dbReference type="EMBL" id="HM144387">
    <property type="protein sequence ID" value="ADH03266.1"/>
    <property type="molecule type" value="Genomic_DNA"/>
</dbReference>
<keyword evidence="2" id="KW-1185">Reference proteome</keyword>
<dbReference type="KEGG" id="vg:11536776"/>
<accession>G9B1M1</accession>
<reference evidence="1 2" key="1">
    <citation type="submission" date="2013-01" db="EMBL/GenBank/DDBJ databases">
        <title>Large myovirus of Bacillus.</title>
        <authorList>
            <person name="Klumpp J."/>
            <person name="Beyer W."/>
            <person name="Loessner M.J."/>
        </authorList>
    </citation>
    <scope>NUCLEOTIDE SEQUENCE [LARGE SCALE GENOMIC DNA]</scope>
</reference>
<evidence type="ECO:0000313" key="2">
    <source>
        <dbReference type="Proteomes" id="UP000005445"/>
    </source>
</evidence>
<organism evidence="1 2">
    <name type="scientific">Bacillus phage W.Ph</name>
    <dbReference type="NCBI Taxonomy" id="764595"/>
    <lineage>
        <taxon>Viruses</taxon>
        <taxon>Duplodnaviria</taxon>
        <taxon>Heunggongvirae</taxon>
        <taxon>Uroviricota</taxon>
        <taxon>Caudoviricetes</taxon>
        <taxon>Herelleviridae</taxon>
        <taxon>Bastillevirinae</taxon>
        <taxon>Wphvirus</taxon>
        <taxon>Wphvirus WPh</taxon>
    </lineage>
</organism>
<dbReference type="RefSeq" id="YP_004957135.1">
    <property type="nucleotide sequence ID" value="NC_016563.1"/>
</dbReference>
<dbReference type="OrthoDB" id="27808at10239"/>
<dbReference type="GeneID" id="11536776"/>
<protein>
    <submittedName>
        <fullName evidence="1">Gp120</fullName>
    </submittedName>
</protein>
<sequence length="62" mass="7149">MVKTNSFIETSLKELQSIKEKQALVELMAKMALESGLWHALGGIRNEGARLNELRKAYYFYE</sequence>
<name>G9B1M1_9CAUD</name>